<evidence type="ECO:0000313" key="2">
    <source>
        <dbReference type="Proteomes" id="UP001597199"/>
    </source>
</evidence>
<organism evidence="1 2">
    <name type="scientific">Lacticaseibacillus suilingensis</name>
    <dbReference type="NCBI Taxonomy" id="2799577"/>
    <lineage>
        <taxon>Bacteria</taxon>
        <taxon>Bacillati</taxon>
        <taxon>Bacillota</taxon>
        <taxon>Bacilli</taxon>
        <taxon>Lactobacillales</taxon>
        <taxon>Lactobacillaceae</taxon>
        <taxon>Lacticaseibacillus</taxon>
    </lineage>
</organism>
<comment type="caution">
    <text evidence="1">The sequence shown here is derived from an EMBL/GenBank/DDBJ whole genome shotgun (WGS) entry which is preliminary data.</text>
</comment>
<name>A0ABW4BGF1_9LACO</name>
<protein>
    <submittedName>
        <fullName evidence="1">Uncharacterized protein</fullName>
    </submittedName>
</protein>
<accession>A0ABW4BGF1</accession>
<dbReference type="RefSeq" id="WP_204119274.1">
    <property type="nucleotide sequence ID" value="NZ_BOLV01000013.1"/>
</dbReference>
<reference evidence="2" key="1">
    <citation type="journal article" date="2019" name="Int. J. Syst. Evol. Microbiol.">
        <title>The Global Catalogue of Microorganisms (GCM) 10K type strain sequencing project: providing services to taxonomists for standard genome sequencing and annotation.</title>
        <authorList>
            <consortium name="The Broad Institute Genomics Platform"/>
            <consortium name="The Broad Institute Genome Sequencing Center for Infectious Disease"/>
            <person name="Wu L."/>
            <person name="Ma J."/>
        </authorList>
    </citation>
    <scope>NUCLEOTIDE SEQUENCE [LARGE SCALE GENOMIC DNA]</scope>
    <source>
        <strain evidence="2">CCM 9110</strain>
    </source>
</reference>
<keyword evidence="2" id="KW-1185">Reference proteome</keyword>
<dbReference type="EMBL" id="JBHTOA010000034">
    <property type="protein sequence ID" value="MFD1399542.1"/>
    <property type="molecule type" value="Genomic_DNA"/>
</dbReference>
<proteinExistence type="predicted"/>
<sequence length="74" mass="8512">MRKRSQNCGFPDTHPSKHTQYSITFCMKKQSTPVDFHHFLQTLFITIFTQKAASWLNLANPVENVSQIENKATA</sequence>
<evidence type="ECO:0000313" key="1">
    <source>
        <dbReference type="EMBL" id="MFD1399542.1"/>
    </source>
</evidence>
<gene>
    <name evidence="1" type="ORF">ACFQ41_09515</name>
</gene>
<dbReference type="Proteomes" id="UP001597199">
    <property type="component" value="Unassembled WGS sequence"/>
</dbReference>